<dbReference type="Pfam" id="PF00459">
    <property type="entry name" value="Inositol_P"/>
    <property type="match status" value="1"/>
</dbReference>
<dbReference type="SUPFAM" id="SSF56655">
    <property type="entry name" value="Carbohydrate phosphatase"/>
    <property type="match status" value="1"/>
</dbReference>
<dbReference type="EC" id="3.1.3.25" evidence="3"/>
<dbReference type="InterPro" id="IPR000760">
    <property type="entry name" value="Inositol_monophosphatase-like"/>
</dbReference>
<evidence type="ECO:0000256" key="6">
    <source>
        <dbReference type="ARBA" id="ARBA00022842"/>
    </source>
</evidence>
<gene>
    <name evidence="7" type="ORF">METZ01_LOCUS397566</name>
</gene>
<sequence length="202" mass="22740">MAVARRVARQAGRLLHSREKDRREISFKGGKGNLVTEMDHASEELILSALRRSFPDHEIVAEESGCHKGKGGRWYVDPLDGTTNYAHGLPIYSVSIAFEYRGRLEAGVIYHPSLDDLWWAQRGKGAFRNRTRLKVSSTTTLGESLVCTGFPYAMKPKLHNLKYFGDFMRKTRAVRRLGSAALDLCWTSAGVYDGFWEMGLSP</sequence>
<evidence type="ECO:0000256" key="2">
    <source>
        <dbReference type="ARBA" id="ARBA00001946"/>
    </source>
</evidence>
<dbReference type="EMBL" id="UINC01151227">
    <property type="protein sequence ID" value="SVD44712.1"/>
    <property type="molecule type" value="Genomic_DNA"/>
</dbReference>
<dbReference type="PANTHER" id="PTHR20854">
    <property type="entry name" value="INOSITOL MONOPHOSPHATASE"/>
    <property type="match status" value="1"/>
</dbReference>
<evidence type="ECO:0000256" key="1">
    <source>
        <dbReference type="ARBA" id="ARBA00001033"/>
    </source>
</evidence>
<dbReference type="GO" id="GO:0006020">
    <property type="term" value="P:inositol metabolic process"/>
    <property type="evidence" value="ECO:0007669"/>
    <property type="project" value="TreeGrafter"/>
</dbReference>
<feature type="non-terminal residue" evidence="7">
    <location>
        <position position="202"/>
    </location>
</feature>
<dbReference type="PROSITE" id="PS00629">
    <property type="entry name" value="IMP_1"/>
    <property type="match status" value="1"/>
</dbReference>
<protein>
    <recommendedName>
        <fullName evidence="3">inositol-phosphate phosphatase</fullName>
        <ecNumber evidence="3">3.1.3.25</ecNumber>
    </recommendedName>
</protein>
<dbReference type="Gene3D" id="3.30.540.10">
    <property type="entry name" value="Fructose-1,6-Bisphosphatase, subunit A, domain 1"/>
    <property type="match status" value="1"/>
</dbReference>
<keyword evidence="4" id="KW-0479">Metal-binding</keyword>
<dbReference type="InterPro" id="IPR033942">
    <property type="entry name" value="IMPase"/>
</dbReference>
<keyword evidence="6" id="KW-0460">Magnesium</keyword>
<comment type="cofactor">
    <cofactor evidence="2">
        <name>Mg(2+)</name>
        <dbReference type="ChEBI" id="CHEBI:18420"/>
    </cofactor>
</comment>
<dbReference type="GO" id="GO:0008934">
    <property type="term" value="F:inositol monophosphate 1-phosphatase activity"/>
    <property type="evidence" value="ECO:0007669"/>
    <property type="project" value="InterPro"/>
</dbReference>
<dbReference type="PRINTS" id="PR00377">
    <property type="entry name" value="IMPHPHTASES"/>
</dbReference>
<comment type="catalytic activity">
    <reaction evidence="1">
        <text>a myo-inositol phosphate + H2O = myo-inositol + phosphate</text>
        <dbReference type="Rhea" id="RHEA:24056"/>
        <dbReference type="ChEBI" id="CHEBI:15377"/>
        <dbReference type="ChEBI" id="CHEBI:17268"/>
        <dbReference type="ChEBI" id="CHEBI:43474"/>
        <dbReference type="ChEBI" id="CHEBI:84139"/>
        <dbReference type="EC" id="3.1.3.25"/>
    </reaction>
</comment>
<dbReference type="AlphaFoldDB" id="A0A382VDS4"/>
<proteinExistence type="predicted"/>
<keyword evidence="5" id="KW-0378">Hydrolase</keyword>
<dbReference type="GO" id="GO:0046872">
    <property type="term" value="F:metal ion binding"/>
    <property type="evidence" value="ECO:0007669"/>
    <property type="project" value="UniProtKB-KW"/>
</dbReference>
<evidence type="ECO:0000256" key="5">
    <source>
        <dbReference type="ARBA" id="ARBA00022801"/>
    </source>
</evidence>
<dbReference type="CDD" id="cd01639">
    <property type="entry name" value="IMPase"/>
    <property type="match status" value="1"/>
</dbReference>
<dbReference type="PRINTS" id="PR01959">
    <property type="entry name" value="SBIMPHPHTASE"/>
</dbReference>
<dbReference type="FunFam" id="3.30.540.10:FF:000003">
    <property type="entry name" value="Inositol-1-monophosphatase"/>
    <property type="match status" value="1"/>
</dbReference>
<dbReference type="GO" id="GO:0007165">
    <property type="term" value="P:signal transduction"/>
    <property type="evidence" value="ECO:0007669"/>
    <property type="project" value="TreeGrafter"/>
</dbReference>
<dbReference type="Gene3D" id="3.40.190.80">
    <property type="match status" value="1"/>
</dbReference>
<dbReference type="PANTHER" id="PTHR20854:SF4">
    <property type="entry name" value="INOSITOL-1-MONOPHOSPHATASE-RELATED"/>
    <property type="match status" value="1"/>
</dbReference>
<evidence type="ECO:0000256" key="4">
    <source>
        <dbReference type="ARBA" id="ARBA00022723"/>
    </source>
</evidence>
<name>A0A382VDS4_9ZZZZ</name>
<dbReference type="InterPro" id="IPR022337">
    <property type="entry name" value="Inositol_monophosphatase_SuhB"/>
</dbReference>
<evidence type="ECO:0000313" key="7">
    <source>
        <dbReference type="EMBL" id="SVD44712.1"/>
    </source>
</evidence>
<reference evidence="7" key="1">
    <citation type="submission" date="2018-05" db="EMBL/GenBank/DDBJ databases">
        <authorList>
            <person name="Lanie J.A."/>
            <person name="Ng W.-L."/>
            <person name="Kazmierczak K.M."/>
            <person name="Andrzejewski T.M."/>
            <person name="Davidsen T.M."/>
            <person name="Wayne K.J."/>
            <person name="Tettelin H."/>
            <person name="Glass J.I."/>
            <person name="Rusch D."/>
            <person name="Podicherti R."/>
            <person name="Tsui H.-C.T."/>
            <person name="Winkler M.E."/>
        </authorList>
    </citation>
    <scope>NUCLEOTIDE SEQUENCE</scope>
</reference>
<dbReference type="InterPro" id="IPR020583">
    <property type="entry name" value="Inositol_monoP_metal-BS"/>
</dbReference>
<evidence type="ECO:0000256" key="3">
    <source>
        <dbReference type="ARBA" id="ARBA00013106"/>
    </source>
</evidence>
<organism evidence="7">
    <name type="scientific">marine metagenome</name>
    <dbReference type="NCBI Taxonomy" id="408172"/>
    <lineage>
        <taxon>unclassified sequences</taxon>
        <taxon>metagenomes</taxon>
        <taxon>ecological metagenomes</taxon>
    </lineage>
</organism>
<accession>A0A382VDS4</accession>